<feature type="signal peptide" evidence="2">
    <location>
        <begin position="1"/>
        <end position="23"/>
    </location>
</feature>
<accession>A0A939DG67</accession>
<dbReference type="PANTHER" id="PTHR11803:SF39">
    <property type="entry name" value="2-IMINOBUTANOATE_2-IMINOPROPANOATE DEAMINASE"/>
    <property type="match status" value="1"/>
</dbReference>
<dbReference type="NCBIfam" id="TIGR00004">
    <property type="entry name" value="Rid family detoxifying hydrolase"/>
    <property type="match status" value="1"/>
</dbReference>
<dbReference type="Proteomes" id="UP000664303">
    <property type="component" value="Unassembled WGS sequence"/>
</dbReference>
<evidence type="ECO:0000256" key="2">
    <source>
        <dbReference type="SAM" id="SignalP"/>
    </source>
</evidence>
<protein>
    <submittedName>
        <fullName evidence="3">RidA family protein</fullName>
    </submittedName>
</protein>
<dbReference type="Pfam" id="PF01042">
    <property type="entry name" value="Ribonuc_L-PSP"/>
    <property type="match status" value="1"/>
</dbReference>
<evidence type="ECO:0000313" key="3">
    <source>
        <dbReference type="EMBL" id="MBN7797614.1"/>
    </source>
</evidence>
<keyword evidence="2" id="KW-0732">Signal</keyword>
<organism evidence="3 4">
    <name type="scientific">Parahaliea mediterranea</name>
    <dbReference type="NCBI Taxonomy" id="651086"/>
    <lineage>
        <taxon>Bacteria</taxon>
        <taxon>Pseudomonadati</taxon>
        <taxon>Pseudomonadota</taxon>
        <taxon>Gammaproteobacteria</taxon>
        <taxon>Cellvibrionales</taxon>
        <taxon>Halieaceae</taxon>
        <taxon>Parahaliea</taxon>
    </lineage>
</organism>
<reference evidence="3" key="1">
    <citation type="submission" date="2021-02" db="EMBL/GenBank/DDBJ databases">
        <title>PHA producing bacteria isolated from coastal sediment in Guangdong, Shenzhen.</title>
        <authorList>
            <person name="Zheng W."/>
            <person name="Yu S."/>
            <person name="Huang Y."/>
        </authorList>
    </citation>
    <scope>NUCLEOTIDE SEQUENCE</scope>
    <source>
        <strain evidence="3">TN14-10</strain>
    </source>
</reference>
<name>A0A939DG67_9GAMM</name>
<dbReference type="Gene3D" id="3.30.1330.40">
    <property type="entry name" value="RutC-like"/>
    <property type="match status" value="1"/>
</dbReference>
<gene>
    <name evidence="3" type="ORF">JYP50_13470</name>
</gene>
<sequence>MIARQWRYTLAALCLVPAGAWTAEVEYRNSGGVIDAQLPFSEAVRVDDTLYLAGQLGVKPGTLELAPGGIEGEARQAMENIRAVLERNDLTMDDLVKCTAMLADIGEWERFNAVYRTFFDKHFPARSAFGTNGLGLGGRVEVECIAAYGDTP</sequence>
<dbReference type="RefSeq" id="WP_206561065.1">
    <property type="nucleotide sequence ID" value="NZ_JAFKCZ010000009.1"/>
</dbReference>
<evidence type="ECO:0000256" key="1">
    <source>
        <dbReference type="ARBA" id="ARBA00010552"/>
    </source>
</evidence>
<proteinExistence type="inferred from homology"/>
<dbReference type="InterPro" id="IPR035959">
    <property type="entry name" value="RutC-like_sf"/>
</dbReference>
<dbReference type="GO" id="GO:0019239">
    <property type="term" value="F:deaminase activity"/>
    <property type="evidence" value="ECO:0007669"/>
    <property type="project" value="TreeGrafter"/>
</dbReference>
<dbReference type="FunFam" id="3.30.1330.40:FF:000001">
    <property type="entry name" value="L-PSP family endoribonuclease"/>
    <property type="match status" value="1"/>
</dbReference>
<dbReference type="PANTHER" id="PTHR11803">
    <property type="entry name" value="2-IMINOBUTANOATE/2-IMINOPROPANOATE DEAMINASE RIDA"/>
    <property type="match status" value="1"/>
</dbReference>
<dbReference type="InterPro" id="IPR006175">
    <property type="entry name" value="YjgF/YER057c/UK114"/>
</dbReference>
<dbReference type="EMBL" id="JAFKCZ010000009">
    <property type="protein sequence ID" value="MBN7797614.1"/>
    <property type="molecule type" value="Genomic_DNA"/>
</dbReference>
<keyword evidence="4" id="KW-1185">Reference proteome</keyword>
<comment type="caution">
    <text evidence="3">The sequence shown here is derived from an EMBL/GenBank/DDBJ whole genome shotgun (WGS) entry which is preliminary data.</text>
</comment>
<feature type="chain" id="PRO_5038025813" evidence="2">
    <location>
        <begin position="24"/>
        <end position="152"/>
    </location>
</feature>
<dbReference type="InterPro" id="IPR006056">
    <property type="entry name" value="RidA"/>
</dbReference>
<dbReference type="AlphaFoldDB" id="A0A939DG67"/>
<dbReference type="GO" id="GO:0005829">
    <property type="term" value="C:cytosol"/>
    <property type="evidence" value="ECO:0007669"/>
    <property type="project" value="TreeGrafter"/>
</dbReference>
<dbReference type="SUPFAM" id="SSF55298">
    <property type="entry name" value="YjgF-like"/>
    <property type="match status" value="1"/>
</dbReference>
<dbReference type="CDD" id="cd00448">
    <property type="entry name" value="YjgF_YER057c_UK114_family"/>
    <property type="match status" value="1"/>
</dbReference>
<comment type="similarity">
    <text evidence="1">Belongs to the RutC family.</text>
</comment>
<evidence type="ECO:0000313" key="4">
    <source>
        <dbReference type="Proteomes" id="UP000664303"/>
    </source>
</evidence>